<comment type="caution">
    <text evidence="2">The sequence shown here is derived from an EMBL/GenBank/DDBJ whole genome shotgun (WGS) entry which is preliminary data.</text>
</comment>
<sequence length="234" mass="25960">MIRNKGAFIKGLLLTVTFFTVLILMFLPFFDGENALKAADRLFNSISKGSTDYVPDLKKKNQAFMGSQFEITAKLKNAEMAQQASKILTAAGAKVTAEGPQIKASGDLGKVVEASLNDSAALFNNRDQELQSKYGLPGKDALFVWWNVYKEMDKDLKRQNKFKESAFVGDVVKKGVEVAYNFFGIAPQTASSRMGILTFSLIFYVIYTLWWGIAVLFLFEGIGLEMKAGAKKEM</sequence>
<feature type="transmembrane region" description="Helical" evidence="1">
    <location>
        <begin position="12"/>
        <end position="30"/>
    </location>
</feature>
<keyword evidence="1" id="KW-1133">Transmembrane helix</keyword>
<evidence type="ECO:0000313" key="2">
    <source>
        <dbReference type="EMBL" id="MBI5251308.1"/>
    </source>
</evidence>
<name>A0A9D6Z1P7_9BACT</name>
<accession>A0A9D6Z1P7</accession>
<feature type="transmembrane region" description="Helical" evidence="1">
    <location>
        <begin position="201"/>
        <end position="224"/>
    </location>
</feature>
<keyword evidence="1" id="KW-0472">Membrane</keyword>
<evidence type="ECO:0000313" key="3">
    <source>
        <dbReference type="Proteomes" id="UP000807825"/>
    </source>
</evidence>
<dbReference type="EMBL" id="JACRDE010000461">
    <property type="protein sequence ID" value="MBI5251308.1"/>
    <property type="molecule type" value="Genomic_DNA"/>
</dbReference>
<evidence type="ECO:0000256" key="1">
    <source>
        <dbReference type="SAM" id="Phobius"/>
    </source>
</evidence>
<proteinExistence type="predicted"/>
<protein>
    <submittedName>
        <fullName evidence="2">Uncharacterized protein</fullName>
    </submittedName>
</protein>
<gene>
    <name evidence="2" type="ORF">HY912_17605</name>
</gene>
<dbReference type="Proteomes" id="UP000807825">
    <property type="component" value="Unassembled WGS sequence"/>
</dbReference>
<keyword evidence="1" id="KW-0812">Transmembrane</keyword>
<reference evidence="2" key="1">
    <citation type="submission" date="2020-07" db="EMBL/GenBank/DDBJ databases">
        <title>Huge and variable diversity of episymbiotic CPR bacteria and DPANN archaea in groundwater ecosystems.</title>
        <authorList>
            <person name="He C.Y."/>
            <person name="Keren R."/>
            <person name="Whittaker M."/>
            <person name="Farag I.F."/>
            <person name="Doudna J."/>
            <person name="Cate J.H.D."/>
            <person name="Banfield J.F."/>
        </authorList>
    </citation>
    <scope>NUCLEOTIDE SEQUENCE</scope>
    <source>
        <strain evidence="2">NC_groundwater_1664_Pr3_B-0.1um_52_9</strain>
    </source>
</reference>
<organism evidence="2 3">
    <name type="scientific">Desulfomonile tiedjei</name>
    <dbReference type="NCBI Taxonomy" id="2358"/>
    <lineage>
        <taxon>Bacteria</taxon>
        <taxon>Pseudomonadati</taxon>
        <taxon>Thermodesulfobacteriota</taxon>
        <taxon>Desulfomonilia</taxon>
        <taxon>Desulfomonilales</taxon>
        <taxon>Desulfomonilaceae</taxon>
        <taxon>Desulfomonile</taxon>
    </lineage>
</organism>
<dbReference type="AlphaFoldDB" id="A0A9D6Z1P7"/>